<keyword evidence="5" id="KW-1185">Reference proteome</keyword>
<dbReference type="Pfam" id="PF00440">
    <property type="entry name" value="TetR_N"/>
    <property type="match status" value="1"/>
</dbReference>
<evidence type="ECO:0000313" key="4">
    <source>
        <dbReference type="EMBL" id="GAC68034.1"/>
    </source>
</evidence>
<evidence type="ECO:0000259" key="3">
    <source>
        <dbReference type="PROSITE" id="PS50977"/>
    </source>
</evidence>
<dbReference type="InterPro" id="IPR050109">
    <property type="entry name" value="HTH-type_TetR-like_transc_reg"/>
</dbReference>
<sequence>MPDRDTARRRPPDWLASDRTDLAREKILDVAADLFVTDGVAAVTMRGLAGAVGCSRATLYRYFPNKSEVLAAYVERAALTLGAAIADDLHGPGTPGDRLIRAISAAVSGVRDHPALAAWFTPDASGDAAQIAVLSPGIEAIATGFLREIAPDGSEADRVTRARWLVRVILSLLSTPGTDAADERAMIERFVLPVVLPDGRAG</sequence>
<dbReference type="Proteomes" id="UP000011666">
    <property type="component" value="Unassembled WGS sequence"/>
</dbReference>
<keyword evidence="1 2" id="KW-0238">DNA-binding</keyword>
<evidence type="ECO:0000256" key="2">
    <source>
        <dbReference type="PROSITE-ProRule" id="PRU00335"/>
    </source>
</evidence>
<dbReference type="OrthoDB" id="4541857at2"/>
<dbReference type="GO" id="GO:0003700">
    <property type="term" value="F:DNA-binding transcription factor activity"/>
    <property type="evidence" value="ECO:0007669"/>
    <property type="project" value="TreeGrafter"/>
</dbReference>
<dbReference type="EMBL" id="BANX01000011">
    <property type="protein sequence ID" value="GAC68034.1"/>
    <property type="molecule type" value="Genomic_DNA"/>
</dbReference>
<name>M0QHW2_9ACTN</name>
<dbReference type="AlphaFoldDB" id="M0QHW2"/>
<evidence type="ECO:0000256" key="1">
    <source>
        <dbReference type="ARBA" id="ARBA00023125"/>
    </source>
</evidence>
<feature type="domain" description="HTH tetR-type" evidence="3">
    <location>
        <begin position="21"/>
        <end position="81"/>
    </location>
</feature>
<feature type="DNA-binding region" description="H-T-H motif" evidence="2">
    <location>
        <begin position="44"/>
        <end position="63"/>
    </location>
</feature>
<reference evidence="4 5" key="1">
    <citation type="submission" date="2013-01" db="EMBL/GenBank/DDBJ databases">
        <title>Whole genome shotgun sequence of Gordonia soli NBRC 108243.</title>
        <authorList>
            <person name="Isaki-Nakamura S."/>
            <person name="Hosoyama A."/>
            <person name="Tsuchikane K."/>
            <person name="Ando Y."/>
            <person name="Baba S."/>
            <person name="Ohji S."/>
            <person name="Hamada M."/>
            <person name="Tamura T."/>
            <person name="Yamazoe A."/>
            <person name="Yamazaki S."/>
            <person name="Fujita N."/>
        </authorList>
    </citation>
    <scope>NUCLEOTIDE SEQUENCE [LARGE SCALE GENOMIC DNA]</scope>
    <source>
        <strain evidence="4 5">NBRC 108243</strain>
    </source>
</reference>
<dbReference type="PRINTS" id="PR00455">
    <property type="entry name" value="HTHTETR"/>
</dbReference>
<proteinExistence type="predicted"/>
<dbReference type="RefSeq" id="WP_007619810.1">
    <property type="nucleotide sequence ID" value="NZ_BANX01000011.1"/>
</dbReference>
<dbReference type="eggNOG" id="COG1309">
    <property type="taxonomic scope" value="Bacteria"/>
</dbReference>
<comment type="caution">
    <text evidence="4">The sequence shown here is derived from an EMBL/GenBank/DDBJ whole genome shotgun (WGS) entry which is preliminary data.</text>
</comment>
<dbReference type="PANTHER" id="PTHR30055:SF200">
    <property type="entry name" value="HTH-TYPE TRANSCRIPTIONAL REPRESSOR BDCR"/>
    <property type="match status" value="1"/>
</dbReference>
<dbReference type="Gene3D" id="1.10.357.10">
    <property type="entry name" value="Tetracycline Repressor, domain 2"/>
    <property type="match status" value="1"/>
</dbReference>
<dbReference type="SUPFAM" id="SSF46689">
    <property type="entry name" value="Homeodomain-like"/>
    <property type="match status" value="1"/>
</dbReference>
<dbReference type="InterPro" id="IPR001647">
    <property type="entry name" value="HTH_TetR"/>
</dbReference>
<dbReference type="PANTHER" id="PTHR30055">
    <property type="entry name" value="HTH-TYPE TRANSCRIPTIONAL REGULATOR RUTR"/>
    <property type="match status" value="1"/>
</dbReference>
<dbReference type="PROSITE" id="PS50977">
    <property type="entry name" value="HTH_TETR_2"/>
    <property type="match status" value="1"/>
</dbReference>
<dbReference type="InterPro" id="IPR009057">
    <property type="entry name" value="Homeodomain-like_sf"/>
</dbReference>
<dbReference type="GO" id="GO:0000976">
    <property type="term" value="F:transcription cis-regulatory region binding"/>
    <property type="evidence" value="ECO:0007669"/>
    <property type="project" value="TreeGrafter"/>
</dbReference>
<evidence type="ECO:0000313" key="5">
    <source>
        <dbReference type="Proteomes" id="UP000011666"/>
    </source>
</evidence>
<accession>M0QHW2</accession>
<organism evidence="4 5">
    <name type="scientific">Gordonia soli NBRC 108243</name>
    <dbReference type="NCBI Taxonomy" id="1223545"/>
    <lineage>
        <taxon>Bacteria</taxon>
        <taxon>Bacillati</taxon>
        <taxon>Actinomycetota</taxon>
        <taxon>Actinomycetes</taxon>
        <taxon>Mycobacteriales</taxon>
        <taxon>Gordoniaceae</taxon>
        <taxon>Gordonia</taxon>
    </lineage>
</organism>
<protein>
    <submittedName>
        <fullName evidence="4">Putative TetR family transcriptional regulator</fullName>
    </submittedName>
</protein>
<dbReference type="STRING" id="1223545.GS4_11_03060"/>
<gene>
    <name evidence="4" type="ORF">GS4_11_03060</name>
</gene>